<dbReference type="PROSITE" id="PS51186">
    <property type="entry name" value="GNAT"/>
    <property type="match status" value="1"/>
</dbReference>
<protein>
    <submittedName>
        <fullName evidence="3">Aminoglycoside 6'-N-acetyltransferase</fullName>
    </submittedName>
</protein>
<evidence type="ECO:0000259" key="2">
    <source>
        <dbReference type="PROSITE" id="PS51186"/>
    </source>
</evidence>
<sequence length="177" mass="20872">MNPRESLHFKPLCEQDINRLYSWFQEPIINQWYARGTIWSLEAIKRKYLPRIQGQDNVPSFIINLDKQAIGFIQYYCFKDHFPEGVLHPNNSLFDIYKLNELVGLDLFIASNEHRGKGLGRHILDRFTENLANTFCAAVVDPEINNYQAIHCYEKAGFKRTEYSEDKHHLLLLKTLR</sequence>
<dbReference type="CDD" id="cd04301">
    <property type="entry name" value="NAT_SF"/>
    <property type="match status" value="1"/>
</dbReference>
<gene>
    <name evidence="4" type="primary">aacA-aphD</name>
    <name evidence="3" type="ORF">Lche_1332</name>
    <name evidence="4" type="ORF">NCTC11976_01989</name>
</gene>
<reference evidence="3 5" key="1">
    <citation type="submission" date="2015-11" db="EMBL/GenBank/DDBJ databases">
        <title>Genomic analysis of 38 Legionella species identifies large and diverse effector repertoires.</title>
        <authorList>
            <person name="Burstein D."/>
            <person name="Amaro F."/>
            <person name="Zusman T."/>
            <person name="Lifshitz Z."/>
            <person name="Cohen O."/>
            <person name="Gilbert J.A."/>
            <person name="Pupko T."/>
            <person name="Shuman H.A."/>
            <person name="Segal G."/>
        </authorList>
    </citation>
    <scope>NUCLEOTIDE SEQUENCE [LARGE SCALE GENOMIC DNA]</scope>
    <source>
        <strain evidence="3 5">ORW</strain>
    </source>
</reference>
<feature type="domain" description="N-acetyltransferase" evidence="2">
    <location>
        <begin position="7"/>
        <end position="177"/>
    </location>
</feature>
<dbReference type="Gene3D" id="3.40.630.30">
    <property type="match status" value="1"/>
</dbReference>
<dbReference type="GO" id="GO:0046677">
    <property type="term" value="P:response to antibiotic"/>
    <property type="evidence" value="ECO:0007669"/>
    <property type="project" value="UniProtKB-KW"/>
</dbReference>
<dbReference type="EMBL" id="LNXW01000013">
    <property type="protein sequence ID" value="KTC79312.1"/>
    <property type="molecule type" value="Genomic_DNA"/>
</dbReference>
<evidence type="ECO:0000256" key="1">
    <source>
        <dbReference type="ARBA" id="ARBA00023251"/>
    </source>
</evidence>
<dbReference type="InterPro" id="IPR016181">
    <property type="entry name" value="Acyl_CoA_acyltransferase"/>
</dbReference>
<dbReference type="SUPFAM" id="SSF55729">
    <property type="entry name" value="Acyl-CoA N-acyltransferases (Nat)"/>
    <property type="match status" value="1"/>
</dbReference>
<dbReference type="OrthoDB" id="336415at2"/>
<evidence type="ECO:0000313" key="5">
    <source>
        <dbReference type="Proteomes" id="UP000054921"/>
    </source>
</evidence>
<keyword evidence="6" id="KW-1185">Reference proteome</keyword>
<dbReference type="STRING" id="28084.Lche_1332"/>
<dbReference type="InterPro" id="IPR000182">
    <property type="entry name" value="GNAT_dom"/>
</dbReference>
<dbReference type="PANTHER" id="PTHR31438:SF1">
    <property type="entry name" value="LYSINE N-ACYLTRANSFERASE C17G9.06C-RELATED"/>
    <property type="match status" value="1"/>
</dbReference>
<dbReference type="Proteomes" id="UP000054921">
    <property type="component" value="Unassembled WGS sequence"/>
</dbReference>
<dbReference type="AlphaFoldDB" id="A0A0W0S7P0"/>
<dbReference type="RefSeq" id="WP_028381894.1">
    <property type="nucleotide sequence ID" value="NZ_CAAAIT010000008.1"/>
</dbReference>
<dbReference type="Proteomes" id="UP000277577">
    <property type="component" value="Chromosome"/>
</dbReference>
<dbReference type="PANTHER" id="PTHR31438">
    <property type="entry name" value="LYSINE N-ACYLTRANSFERASE C17G9.06C-RELATED"/>
    <property type="match status" value="1"/>
</dbReference>
<accession>A0A0W0S7P0</accession>
<dbReference type="EMBL" id="LR134173">
    <property type="protein sequence ID" value="VEB36997.1"/>
    <property type="molecule type" value="Genomic_DNA"/>
</dbReference>
<proteinExistence type="predicted"/>
<dbReference type="GO" id="GO:0016410">
    <property type="term" value="F:N-acyltransferase activity"/>
    <property type="evidence" value="ECO:0007669"/>
    <property type="project" value="TreeGrafter"/>
</dbReference>
<reference evidence="4 6" key="2">
    <citation type="submission" date="2018-12" db="EMBL/GenBank/DDBJ databases">
        <authorList>
            <consortium name="Pathogen Informatics"/>
        </authorList>
    </citation>
    <scope>NUCLEOTIDE SEQUENCE [LARGE SCALE GENOMIC DNA]</scope>
    <source>
        <strain evidence="4 6">NCTC11976</strain>
    </source>
</reference>
<evidence type="ECO:0000313" key="4">
    <source>
        <dbReference type="EMBL" id="VEB36997.1"/>
    </source>
</evidence>
<keyword evidence="1" id="KW-0046">Antibiotic resistance</keyword>
<name>A0A0W0S7P0_9GAMM</name>
<evidence type="ECO:0000313" key="6">
    <source>
        <dbReference type="Proteomes" id="UP000277577"/>
    </source>
</evidence>
<organism evidence="3 5">
    <name type="scientific">Legionella cherrii</name>
    <dbReference type="NCBI Taxonomy" id="28084"/>
    <lineage>
        <taxon>Bacteria</taxon>
        <taxon>Pseudomonadati</taxon>
        <taxon>Pseudomonadota</taxon>
        <taxon>Gammaproteobacteria</taxon>
        <taxon>Legionellales</taxon>
        <taxon>Legionellaceae</taxon>
        <taxon>Legionella</taxon>
    </lineage>
</organism>
<evidence type="ECO:0000313" key="3">
    <source>
        <dbReference type="EMBL" id="KTC79312.1"/>
    </source>
</evidence>
<dbReference type="Pfam" id="PF13523">
    <property type="entry name" value="Acetyltransf_8"/>
    <property type="match status" value="1"/>
</dbReference>
<keyword evidence="3" id="KW-0808">Transferase</keyword>
<dbReference type="PATRIC" id="fig|28084.5.peg.1452"/>